<dbReference type="EMBL" id="JAGSXJ010000004">
    <property type="protein sequence ID" value="KAH6692435.1"/>
    <property type="molecule type" value="Genomic_DNA"/>
</dbReference>
<accession>A0A9P8VJ02</accession>
<reference evidence="1" key="1">
    <citation type="journal article" date="2021" name="Nat. Commun.">
        <title>Genetic determinants of endophytism in the Arabidopsis root mycobiome.</title>
        <authorList>
            <person name="Mesny F."/>
            <person name="Miyauchi S."/>
            <person name="Thiergart T."/>
            <person name="Pickel B."/>
            <person name="Atanasova L."/>
            <person name="Karlsson M."/>
            <person name="Huettel B."/>
            <person name="Barry K.W."/>
            <person name="Haridas S."/>
            <person name="Chen C."/>
            <person name="Bauer D."/>
            <person name="Andreopoulos W."/>
            <person name="Pangilinan J."/>
            <person name="LaButti K."/>
            <person name="Riley R."/>
            <person name="Lipzen A."/>
            <person name="Clum A."/>
            <person name="Drula E."/>
            <person name="Henrissat B."/>
            <person name="Kohler A."/>
            <person name="Grigoriev I.V."/>
            <person name="Martin F.M."/>
            <person name="Hacquard S."/>
        </authorList>
    </citation>
    <scope>NUCLEOTIDE SEQUENCE</scope>
    <source>
        <strain evidence="1">MPI-SDFR-AT-0117</strain>
    </source>
</reference>
<evidence type="ECO:0000313" key="1">
    <source>
        <dbReference type="EMBL" id="KAH6692435.1"/>
    </source>
</evidence>
<organism evidence="1 2">
    <name type="scientific">Plectosphaerella plurivora</name>
    <dbReference type="NCBI Taxonomy" id="936078"/>
    <lineage>
        <taxon>Eukaryota</taxon>
        <taxon>Fungi</taxon>
        <taxon>Dikarya</taxon>
        <taxon>Ascomycota</taxon>
        <taxon>Pezizomycotina</taxon>
        <taxon>Sordariomycetes</taxon>
        <taxon>Hypocreomycetidae</taxon>
        <taxon>Glomerellales</taxon>
        <taxon>Plectosphaerellaceae</taxon>
        <taxon>Plectosphaerella</taxon>
    </lineage>
</organism>
<proteinExistence type="predicted"/>
<name>A0A9P8VJ02_9PEZI</name>
<gene>
    <name evidence="1" type="ORF">F5X68DRAFT_200911</name>
</gene>
<evidence type="ECO:0000313" key="2">
    <source>
        <dbReference type="Proteomes" id="UP000770015"/>
    </source>
</evidence>
<protein>
    <submittedName>
        <fullName evidence="1">Uncharacterized protein</fullName>
    </submittedName>
</protein>
<comment type="caution">
    <text evidence="1">The sequence shown here is derived from an EMBL/GenBank/DDBJ whole genome shotgun (WGS) entry which is preliminary data.</text>
</comment>
<dbReference type="Proteomes" id="UP000770015">
    <property type="component" value="Unassembled WGS sequence"/>
</dbReference>
<sequence>MALGTTFRACESHTIWNAPLPRHSGTLVTDSVTAGGVGTDHMDQKHEASRTRSLLRSTFQRAARFGGEQLPQTTSPPDQRLEHARGRVRPGWNLGASSLSASLADTDHAKRGYRRLTACMSVGLPVHPYYPRQSPRASPRHIGQVLKTDGIRGCMWSPTTMTIHRQTTFPARAQRISKPYFFLPIVALARPDARAPLFGHARPKHLVAGAAPPWSLGGGIPSARFPLPCVWGDRSRPGPVESWSS</sequence>
<keyword evidence="2" id="KW-1185">Reference proteome</keyword>
<dbReference type="AlphaFoldDB" id="A0A9P8VJ02"/>